<organism evidence="2 3">
    <name type="scientific">Pseudomonas inefficax</name>
    <dbReference type="NCBI Taxonomy" id="2078786"/>
    <lineage>
        <taxon>Bacteria</taxon>
        <taxon>Pseudomonadati</taxon>
        <taxon>Pseudomonadota</taxon>
        <taxon>Gammaproteobacteria</taxon>
        <taxon>Pseudomonadales</taxon>
        <taxon>Pseudomonadaceae</taxon>
        <taxon>Pseudomonas</taxon>
    </lineage>
</organism>
<name>A0AAQ1PA64_9PSED</name>
<gene>
    <name evidence="2" type="ORF">JV551A3_V1_1640182</name>
</gene>
<dbReference type="AlphaFoldDB" id="A0AAQ1PA64"/>
<evidence type="ECO:0000313" key="3">
    <source>
        <dbReference type="Proteomes" id="UP000294335"/>
    </source>
</evidence>
<protein>
    <recommendedName>
        <fullName evidence="4">DUF1302 domain-containing protein</fullName>
    </recommendedName>
</protein>
<dbReference type="EMBL" id="OPYN01000164">
    <property type="protein sequence ID" value="SPO62106.1"/>
    <property type="molecule type" value="Genomic_DNA"/>
</dbReference>
<evidence type="ECO:0008006" key="4">
    <source>
        <dbReference type="Google" id="ProtNLM"/>
    </source>
</evidence>
<reference evidence="2 3" key="1">
    <citation type="submission" date="2018-02" db="EMBL/GenBank/DDBJ databases">
        <authorList>
            <person name="Dubost A."/>
        </authorList>
    </citation>
    <scope>NUCLEOTIDE SEQUENCE [LARGE SCALE GENOMIC DNA]</scope>
    <source>
        <strain evidence="3">JV551A3</strain>
    </source>
</reference>
<keyword evidence="1" id="KW-0732">Signal</keyword>
<dbReference type="Pfam" id="PF06980">
    <property type="entry name" value="DUF1302"/>
    <property type="match status" value="1"/>
</dbReference>
<comment type="caution">
    <text evidence="2">The sequence shown here is derived from an EMBL/GenBank/DDBJ whole genome shotgun (WGS) entry which is preliminary data.</text>
</comment>
<proteinExistence type="predicted"/>
<evidence type="ECO:0000313" key="2">
    <source>
        <dbReference type="EMBL" id="SPO62106.1"/>
    </source>
</evidence>
<dbReference type="Proteomes" id="UP000294335">
    <property type="component" value="Unassembled WGS sequence"/>
</dbReference>
<accession>A0AAQ1PA64</accession>
<feature type="chain" id="PRO_5042995651" description="DUF1302 domain-containing protein" evidence="1">
    <location>
        <begin position="30"/>
        <end position="564"/>
    </location>
</feature>
<evidence type="ECO:0000256" key="1">
    <source>
        <dbReference type="SAM" id="SignalP"/>
    </source>
</evidence>
<sequence length="564" mass="61633">MTKRDLRLDDKMRVLALAAACAGSHSAYAFELDTADPDLYVRWDNTVKYSAAWRVKDRSAGLTSGDPFASNFDDGDRNFDKGLISNRLDLLSELDLVYKQSYGFRISGAGWYDDVYNKSNDNDSPATSNRAQGAYDEFSHDTRDLHGRKAELLDAFVFGGFDIGSTRLNLRLGQHSLQWGETLYFGANGIAGAMAPVDVIKLTSVPGTQFKEAILPVPQISAQWQLTDNVSLGAFYQLRWDASRLPAAGSYFSGLDFQPEGGEEMLFGPLTSHRISNQDAKNSGQGGLQLRFTYADTDFGLYLVRFHSKTHQLISNLGLRHLPDGSVLTDSSGAPVIAPVSYRMVYNEGITAFGASASHTFGPMQVSTEASIRHNQDLATSGGVDLGLLTGTSLVNDNHHHPAYATGKTAHFNISTIWTLPSTALAREATFTGEYMWNRVLSVDKNREAIDPNATRDASAVRFVLEPTYRQVLSGLDLSVPIGVGYSPKGSRSMALGPSLPAEGGGDFSVGVNGNYLGTWNFSLAYNHFFGPERPFLAGESPTFGYGQYLKDRDFVAMSVRRTF</sequence>
<keyword evidence="3" id="KW-1185">Reference proteome</keyword>
<feature type="signal peptide" evidence="1">
    <location>
        <begin position="1"/>
        <end position="29"/>
    </location>
</feature>
<dbReference type="InterPro" id="IPR010727">
    <property type="entry name" value="DUF1302"/>
</dbReference>